<evidence type="ECO:0000313" key="3">
    <source>
        <dbReference type="Proteomes" id="UP001275436"/>
    </source>
</evidence>
<comment type="caution">
    <text evidence="2">The sequence shown here is derived from an EMBL/GenBank/DDBJ whole genome shotgun (WGS) entry which is preliminary data.</text>
</comment>
<sequence>MKKFMLFLGGMVALFILLVNLGPMVLLAISVGLLYVCFKKFIQTDSTAAKVGWVILGLIVLSITFSNIYAVIGIAAAYALYLIYKNWNSTDSDIVHEVKEDDDPFTNFERQWAELNK</sequence>
<evidence type="ECO:0000313" key="2">
    <source>
        <dbReference type="EMBL" id="GLO67504.1"/>
    </source>
</evidence>
<organism evidence="2 3">
    <name type="scientific">Oceanobacillus kimchii</name>
    <dbReference type="NCBI Taxonomy" id="746691"/>
    <lineage>
        <taxon>Bacteria</taxon>
        <taxon>Bacillati</taxon>
        <taxon>Bacillota</taxon>
        <taxon>Bacilli</taxon>
        <taxon>Bacillales</taxon>
        <taxon>Bacillaceae</taxon>
        <taxon>Oceanobacillus</taxon>
    </lineage>
</organism>
<keyword evidence="1" id="KW-1133">Transmembrane helix</keyword>
<reference evidence="2 3" key="1">
    <citation type="submission" date="2023-02" db="EMBL/GenBank/DDBJ databases">
        <title>Oceanobacillus kimchii IFOP_LL358 isolated form Alexandrium catenella lab strain.</title>
        <authorList>
            <person name="Gajardo G."/>
            <person name="Ueki S."/>
            <person name="Maruyama F."/>
        </authorList>
    </citation>
    <scope>NUCLEOTIDE SEQUENCE [LARGE SCALE GENOMIC DNA]</scope>
    <source>
        <strain evidence="2 3">IFOP_LL358</strain>
    </source>
</reference>
<evidence type="ECO:0008006" key="4">
    <source>
        <dbReference type="Google" id="ProtNLM"/>
    </source>
</evidence>
<keyword evidence="1" id="KW-0472">Membrane</keyword>
<keyword evidence="1" id="KW-0812">Transmembrane</keyword>
<feature type="transmembrane region" description="Helical" evidence="1">
    <location>
        <begin position="52"/>
        <end position="84"/>
    </location>
</feature>
<protein>
    <recommendedName>
        <fullName evidence="4">Flagellar basal body rod protein</fullName>
    </recommendedName>
</protein>
<keyword evidence="3" id="KW-1185">Reference proteome</keyword>
<gene>
    <name evidence="2" type="ORF">MACH08_32880</name>
</gene>
<name>A0ABQ5TPJ2_9BACI</name>
<evidence type="ECO:0000256" key="1">
    <source>
        <dbReference type="SAM" id="Phobius"/>
    </source>
</evidence>
<accession>A0ABQ5TPJ2</accession>
<dbReference type="Proteomes" id="UP001275436">
    <property type="component" value="Unassembled WGS sequence"/>
</dbReference>
<dbReference type="RefSeq" id="WP_017798023.1">
    <property type="nucleotide sequence ID" value="NZ_BSKO01000001.1"/>
</dbReference>
<proteinExistence type="predicted"/>
<dbReference type="EMBL" id="BSKO01000001">
    <property type="protein sequence ID" value="GLO67504.1"/>
    <property type="molecule type" value="Genomic_DNA"/>
</dbReference>